<evidence type="ECO:0000256" key="5">
    <source>
        <dbReference type="ARBA" id="ARBA00023002"/>
    </source>
</evidence>
<dbReference type="PANTHER" id="PTHR43884:SF12">
    <property type="entry name" value="ISOVALERYL-COA DEHYDROGENASE, MITOCHONDRIAL-RELATED"/>
    <property type="match status" value="1"/>
</dbReference>
<dbReference type="AlphaFoldDB" id="A0A075UT50"/>
<dbReference type="InterPro" id="IPR009100">
    <property type="entry name" value="AcylCoA_DH/oxidase_NM_dom_sf"/>
</dbReference>
<dbReference type="STRING" id="208439.AJAP_16250"/>
<dbReference type="Gene3D" id="1.20.140.10">
    <property type="entry name" value="Butyryl-CoA Dehydrogenase, subunit A, domain 3"/>
    <property type="match status" value="1"/>
</dbReference>
<dbReference type="InterPro" id="IPR036250">
    <property type="entry name" value="AcylCo_DH-like_C"/>
</dbReference>
<keyword evidence="3 6" id="KW-0285">Flavoprotein</keyword>
<evidence type="ECO:0000259" key="9">
    <source>
        <dbReference type="Pfam" id="PF02771"/>
    </source>
</evidence>
<protein>
    <submittedName>
        <fullName evidence="10">Long-chain specific acyl-CoA dehydrogenase</fullName>
        <ecNumber evidence="10">1.3.8.8</ecNumber>
    </submittedName>
</protein>
<dbReference type="EMBL" id="CP008953">
    <property type="protein sequence ID" value="AIG76123.1"/>
    <property type="molecule type" value="Genomic_DNA"/>
</dbReference>
<dbReference type="Pfam" id="PF02771">
    <property type="entry name" value="Acyl-CoA_dh_N"/>
    <property type="match status" value="1"/>
</dbReference>
<dbReference type="Gene3D" id="1.10.540.10">
    <property type="entry name" value="Acyl-CoA dehydrogenase/oxidase, N-terminal domain"/>
    <property type="match status" value="1"/>
</dbReference>
<dbReference type="PANTHER" id="PTHR43884">
    <property type="entry name" value="ACYL-COA DEHYDROGENASE"/>
    <property type="match status" value="1"/>
</dbReference>
<evidence type="ECO:0000259" key="8">
    <source>
        <dbReference type="Pfam" id="PF02770"/>
    </source>
</evidence>
<feature type="domain" description="Acyl-CoA dehydrogenase/oxidase N-terminal" evidence="9">
    <location>
        <begin position="16"/>
        <end position="126"/>
    </location>
</feature>
<dbReference type="Gene3D" id="2.40.110.10">
    <property type="entry name" value="Butyryl-CoA Dehydrogenase, subunit A, domain 2"/>
    <property type="match status" value="1"/>
</dbReference>
<evidence type="ECO:0000256" key="1">
    <source>
        <dbReference type="ARBA" id="ARBA00001974"/>
    </source>
</evidence>
<dbReference type="InterPro" id="IPR006089">
    <property type="entry name" value="Acyl-CoA_DH_CS"/>
</dbReference>
<dbReference type="SUPFAM" id="SSF47203">
    <property type="entry name" value="Acyl-CoA dehydrogenase C-terminal domain-like"/>
    <property type="match status" value="1"/>
</dbReference>
<dbReference type="KEGG" id="aja:AJAP_16250"/>
<dbReference type="HOGENOM" id="CLU_018204_0_3_11"/>
<dbReference type="InterPro" id="IPR009075">
    <property type="entry name" value="AcylCo_DH/oxidase_C"/>
</dbReference>
<evidence type="ECO:0000256" key="3">
    <source>
        <dbReference type="ARBA" id="ARBA00022630"/>
    </source>
</evidence>
<dbReference type="EC" id="1.3.8.8" evidence="10"/>
<dbReference type="GO" id="GO:0050660">
    <property type="term" value="F:flavin adenine dinucleotide binding"/>
    <property type="evidence" value="ECO:0007669"/>
    <property type="project" value="InterPro"/>
</dbReference>
<dbReference type="InterPro" id="IPR037069">
    <property type="entry name" value="AcylCoA_DH/ox_N_sf"/>
</dbReference>
<dbReference type="PROSITE" id="PS00073">
    <property type="entry name" value="ACYL_COA_DH_2"/>
    <property type="match status" value="1"/>
</dbReference>
<dbReference type="FunFam" id="1.20.140.10:FF:000001">
    <property type="entry name" value="Acyl-CoA dehydrogenase"/>
    <property type="match status" value="1"/>
</dbReference>
<dbReference type="InterPro" id="IPR006091">
    <property type="entry name" value="Acyl-CoA_Oxase/DH_mid-dom"/>
</dbReference>
<keyword evidence="11" id="KW-1185">Reference proteome</keyword>
<dbReference type="GO" id="GO:0004466">
    <property type="term" value="F:long-chain fatty acyl-CoA dehydrogenase activity"/>
    <property type="evidence" value="ECO:0007669"/>
    <property type="project" value="UniProtKB-EC"/>
</dbReference>
<dbReference type="Pfam" id="PF00441">
    <property type="entry name" value="Acyl-CoA_dh_1"/>
    <property type="match status" value="1"/>
</dbReference>
<reference evidence="10 11" key="1">
    <citation type="journal article" date="2014" name="J. Biotechnol.">
        <title>Complete genome sequence of the actinobacterium Amycolatopsis japonica MG417-CF17(T) (=DSM 44213T) producing (S,S)-N,N'-ethylenediaminedisuccinic acid.</title>
        <authorList>
            <person name="Stegmann E."/>
            <person name="Albersmeier A."/>
            <person name="Spohn M."/>
            <person name="Gert H."/>
            <person name="Weber T."/>
            <person name="Wohlleben W."/>
            <person name="Kalinowski J."/>
            <person name="Ruckert C."/>
        </authorList>
    </citation>
    <scope>NUCLEOTIDE SEQUENCE [LARGE SCALE GENOMIC DNA]</scope>
    <source>
        <strain evidence="11">MG417-CF17 (DSM 44213)</strain>
    </source>
</reference>
<keyword evidence="4 6" id="KW-0274">FAD</keyword>
<evidence type="ECO:0000313" key="10">
    <source>
        <dbReference type="EMBL" id="AIG76123.1"/>
    </source>
</evidence>
<feature type="domain" description="Acyl-CoA dehydrogenase/oxidase C-terminal" evidence="7">
    <location>
        <begin position="239"/>
        <end position="383"/>
    </location>
</feature>
<dbReference type="eggNOG" id="COG1960">
    <property type="taxonomic scope" value="Bacteria"/>
</dbReference>
<keyword evidence="5 6" id="KW-0560">Oxidoreductase</keyword>
<evidence type="ECO:0000259" key="7">
    <source>
        <dbReference type="Pfam" id="PF00441"/>
    </source>
</evidence>
<feature type="domain" description="Acyl-CoA oxidase/dehydrogenase middle" evidence="8">
    <location>
        <begin position="130"/>
        <end position="223"/>
    </location>
</feature>
<evidence type="ECO:0000256" key="2">
    <source>
        <dbReference type="ARBA" id="ARBA00009347"/>
    </source>
</evidence>
<proteinExistence type="inferred from homology"/>
<accession>A0A075UT50</accession>
<dbReference type="Pfam" id="PF02770">
    <property type="entry name" value="Acyl-CoA_dh_M"/>
    <property type="match status" value="1"/>
</dbReference>
<evidence type="ECO:0000256" key="6">
    <source>
        <dbReference type="RuleBase" id="RU362125"/>
    </source>
</evidence>
<dbReference type="Proteomes" id="UP000028492">
    <property type="component" value="Chromosome"/>
</dbReference>
<dbReference type="FunFam" id="2.40.110.10:FF:000002">
    <property type="entry name" value="Acyl-CoA dehydrogenase fadE12"/>
    <property type="match status" value="1"/>
</dbReference>
<sequence>MGPSGLSMRREVFRGEHEEFRELVKTFLAREVLPHYAQWESDGLVDRDVWRVAGKHGLLGMDVDAVYGGGGESDYRYHVVISEEFARAGVHAPSLSLHNEIVGPYLRTLTTPEQRGRWLPGFCSGELVTAIAITEPDAGSDLSRVRTTARRSGGDFVLNGRKTFISHAEQADLLLVVARTGSRDTEFSLLAVERGTPGLTVGKRIDKIGMRALDTCELAFDDVIVPAGNVLGTEGRAMAYLIRNLRQERLWIATSALAGAESVFEETVRYCRDREVSGGTLISHQHTRFVLAELATSLAVARTFTDRCVAEHADGRLGSEDAAMAKWWNTELARRTVDRCLQLHGGYGFTRDFRVGREFVDTRVQTIYGGTTEVMKETIAQSLI</sequence>
<dbReference type="InterPro" id="IPR013786">
    <property type="entry name" value="AcylCoA_DH/ox_N"/>
</dbReference>
<evidence type="ECO:0000313" key="11">
    <source>
        <dbReference type="Proteomes" id="UP000028492"/>
    </source>
</evidence>
<dbReference type="InterPro" id="IPR046373">
    <property type="entry name" value="Acyl-CoA_Oxase/DH_mid-dom_sf"/>
</dbReference>
<dbReference type="SUPFAM" id="SSF56645">
    <property type="entry name" value="Acyl-CoA dehydrogenase NM domain-like"/>
    <property type="match status" value="1"/>
</dbReference>
<organism evidence="10 11">
    <name type="scientific">Amycolatopsis japonica</name>
    <dbReference type="NCBI Taxonomy" id="208439"/>
    <lineage>
        <taxon>Bacteria</taxon>
        <taxon>Bacillati</taxon>
        <taxon>Actinomycetota</taxon>
        <taxon>Actinomycetes</taxon>
        <taxon>Pseudonocardiales</taxon>
        <taxon>Pseudonocardiaceae</taxon>
        <taxon>Amycolatopsis</taxon>
        <taxon>Amycolatopsis japonica group</taxon>
    </lineage>
</organism>
<name>A0A075UT50_9PSEU</name>
<comment type="cofactor">
    <cofactor evidence="1 6">
        <name>FAD</name>
        <dbReference type="ChEBI" id="CHEBI:57692"/>
    </cofactor>
</comment>
<comment type="similarity">
    <text evidence="2 6">Belongs to the acyl-CoA dehydrogenase family.</text>
</comment>
<gene>
    <name evidence="10" type="ORF">AJAP_16250</name>
</gene>
<evidence type="ECO:0000256" key="4">
    <source>
        <dbReference type="ARBA" id="ARBA00022827"/>
    </source>
</evidence>